<evidence type="ECO:0000256" key="1">
    <source>
        <dbReference type="SAM" id="MobiDB-lite"/>
    </source>
</evidence>
<dbReference type="KEGG" id="ehx:EMIHUDRAFT_213534"/>
<sequence>MICDGCLSDRDKQASLRIASPPFASVAAAPAPAPVGGPIGALVDAVAASRCGAINQRLVEASGRDAVLALTTESAKLMNAVNVATAMHRLATLEKKRRAERDVLLRDPRFEALLDSVVGRAAEFNARQTADVLWSCATLRHWPPLLLKPLLLRVVYHLERELSPQNCANLLWGFAKLRQPSAELLPVVAARLESGLLDECKPVEVSDLAYATAAKELLAALATRALPHTCLPRFSSRQLVTLETLDAWRQAMRAAVDQRPLQKADRQSLEASLGKLGETCRGAWIPDTSEPAESEADAVSAA</sequence>
<evidence type="ECO:0000313" key="3">
    <source>
        <dbReference type="Proteomes" id="UP000013827"/>
    </source>
</evidence>
<feature type="region of interest" description="Disordered" evidence="1">
    <location>
        <begin position="282"/>
        <end position="302"/>
    </location>
</feature>
<dbReference type="HOGENOM" id="CLU_922660_0_0_1"/>
<proteinExistence type="predicted"/>
<dbReference type="PaxDb" id="2903-EOD12334"/>
<organism evidence="2 3">
    <name type="scientific">Emiliania huxleyi (strain CCMP1516)</name>
    <dbReference type="NCBI Taxonomy" id="280463"/>
    <lineage>
        <taxon>Eukaryota</taxon>
        <taxon>Haptista</taxon>
        <taxon>Haptophyta</taxon>
        <taxon>Prymnesiophyceae</taxon>
        <taxon>Isochrysidales</taxon>
        <taxon>Noelaerhabdaceae</taxon>
        <taxon>Emiliania</taxon>
    </lineage>
</organism>
<reference evidence="2" key="2">
    <citation type="submission" date="2024-10" db="UniProtKB">
        <authorList>
            <consortium name="EnsemblProtists"/>
        </authorList>
    </citation>
    <scope>IDENTIFICATION</scope>
</reference>
<evidence type="ECO:0000313" key="2">
    <source>
        <dbReference type="EnsemblProtists" id="EOD12334"/>
    </source>
</evidence>
<protein>
    <submittedName>
        <fullName evidence="2">Uncharacterized protein</fullName>
    </submittedName>
</protein>
<reference evidence="3" key="1">
    <citation type="journal article" date="2013" name="Nature">
        <title>Pan genome of the phytoplankton Emiliania underpins its global distribution.</title>
        <authorList>
            <person name="Read B.A."/>
            <person name="Kegel J."/>
            <person name="Klute M.J."/>
            <person name="Kuo A."/>
            <person name="Lefebvre S.C."/>
            <person name="Maumus F."/>
            <person name="Mayer C."/>
            <person name="Miller J."/>
            <person name="Monier A."/>
            <person name="Salamov A."/>
            <person name="Young J."/>
            <person name="Aguilar M."/>
            <person name="Claverie J.M."/>
            <person name="Frickenhaus S."/>
            <person name="Gonzalez K."/>
            <person name="Herman E.K."/>
            <person name="Lin Y.C."/>
            <person name="Napier J."/>
            <person name="Ogata H."/>
            <person name="Sarno A.F."/>
            <person name="Shmutz J."/>
            <person name="Schroeder D."/>
            <person name="de Vargas C."/>
            <person name="Verret F."/>
            <person name="von Dassow P."/>
            <person name="Valentin K."/>
            <person name="Van de Peer Y."/>
            <person name="Wheeler G."/>
            <person name="Dacks J.B."/>
            <person name="Delwiche C.F."/>
            <person name="Dyhrman S.T."/>
            <person name="Glockner G."/>
            <person name="John U."/>
            <person name="Richards T."/>
            <person name="Worden A.Z."/>
            <person name="Zhang X."/>
            <person name="Grigoriev I.V."/>
            <person name="Allen A.E."/>
            <person name="Bidle K."/>
            <person name="Borodovsky M."/>
            <person name="Bowler C."/>
            <person name="Brownlee C."/>
            <person name="Cock J.M."/>
            <person name="Elias M."/>
            <person name="Gladyshev V.N."/>
            <person name="Groth M."/>
            <person name="Guda C."/>
            <person name="Hadaegh A."/>
            <person name="Iglesias-Rodriguez M.D."/>
            <person name="Jenkins J."/>
            <person name="Jones B.M."/>
            <person name="Lawson T."/>
            <person name="Leese F."/>
            <person name="Lindquist E."/>
            <person name="Lobanov A."/>
            <person name="Lomsadze A."/>
            <person name="Malik S.B."/>
            <person name="Marsh M.E."/>
            <person name="Mackinder L."/>
            <person name="Mock T."/>
            <person name="Mueller-Roeber B."/>
            <person name="Pagarete A."/>
            <person name="Parker M."/>
            <person name="Probert I."/>
            <person name="Quesneville H."/>
            <person name="Raines C."/>
            <person name="Rensing S.A."/>
            <person name="Riano-Pachon D.M."/>
            <person name="Richier S."/>
            <person name="Rokitta S."/>
            <person name="Shiraiwa Y."/>
            <person name="Soanes D.M."/>
            <person name="van der Giezen M."/>
            <person name="Wahlund T.M."/>
            <person name="Williams B."/>
            <person name="Wilson W."/>
            <person name="Wolfe G."/>
            <person name="Wurch L.L."/>
        </authorList>
    </citation>
    <scope>NUCLEOTIDE SEQUENCE</scope>
</reference>
<dbReference type="EnsemblProtists" id="EOD12334">
    <property type="protein sequence ID" value="EOD12334"/>
    <property type="gene ID" value="EMIHUDRAFT_213534"/>
</dbReference>
<accession>A0A0D3IM49</accession>
<dbReference type="RefSeq" id="XP_005764763.1">
    <property type="nucleotide sequence ID" value="XM_005764706.1"/>
</dbReference>
<dbReference type="AlphaFoldDB" id="A0A0D3IM49"/>
<dbReference type="GeneID" id="17258519"/>
<dbReference type="Proteomes" id="UP000013827">
    <property type="component" value="Unassembled WGS sequence"/>
</dbReference>
<name>A0A0D3IM49_EMIH1</name>
<keyword evidence="3" id="KW-1185">Reference proteome</keyword>